<keyword evidence="3" id="KW-0812">Transmembrane</keyword>
<keyword evidence="2 3" id="KW-0808">Transferase</keyword>
<protein>
    <recommendedName>
        <fullName evidence="3">L-Fucosyltransferase</fullName>
        <ecNumber evidence="3">2.4.1.-</ecNumber>
    </recommendedName>
</protein>
<dbReference type="Proteomes" id="UP000027135">
    <property type="component" value="Unassembled WGS sequence"/>
</dbReference>
<feature type="transmembrane region" description="Helical" evidence="3">
    <location>
        <begin position="21"/>
        <end position="44"/>
    </location>
</feature>
<sequence>MLLTKGNYEVLHGMKRPNQNILVLSIFLAICIMVFIHIFLFPLYDTMPKKKEIKFLGDFEQSLCTTNLKPAKVPLSWKHHCPKDGIVTVAQGGRLGNQMWEYASTWAVARRTGLEPYIPRCIYKVLDEVFDDLSIPPLSYVSHCPAKWDSVIKSPEFWSYTNQSILLPRFAVLPDLVLTWADDIRHEFRFKRRLIEASQKVLVTARQLLNRTTLVYVGIHVRRTDYRDYLWRTHRMFLADAHFFIEAMNYFRKKFSNVAFLIVSDDPGWCQQNLLKGHSDVFVVSKGGVTSPGQDLAVMAACNHSIIDYGTFGVWGAILASGETILYNITRHSSIRVSELLPNWHVMY</sequence>
<dbReference type="InterPro" id="IPR002516">
    <property type="entry name" value="Glyco_trans_11"/>
</dbReference>
<keyword evidence="3" id="KW-0735">Signal-anchor</keyword>
<keyword evidence="5" id="KW-1185">Reference proteome</keyword>
<dbReference type="OMA" id="KGMWTIN"/>
<comment type="similarity">
    <text evidence="3">Belongs to the glycosyltransferase 11 family.</text>
</comment>
<dbReference type="EMBL" id="KK852508">
    <property type="protein sequence ID" value="KDR22390.1"/>
    <property type="molecule type" value="Genomic_DNA"/>
</dbReference>
<dbReference type="Pfam" id="PF01531">
    <property type="entry name" value="Glyco_transf_11"/>
    <property type="match status" value="1"/>
</dbReference>
<evidence type="ECO:0000313" key="5">
    <source>
        <dbReference type="Proteomes" id="UP000027135"/>
    </source>
</evidence>
<accession>A0A067RP41</accession>
<evidence type="ECO:0000256" key="3">
    <source>
        <dbReference type="RuleBase" id="RU363129"/>
    </source>
</evidence>
<dbReference type="GO" id="GO:0005975">
    <property type="term" value="P:carbohydrate metabolic process"/>
    <property type="evidence" value="ECO:0007669"/>
    <property type="project" value="InterPro"/>
</dbReference>
<evidence type="ECO:0000313" key="4">
    <source>
        <dbReference type="EMBL" id="KDR22390.1"/>
    </source>
</evidence>
<dbReference type="OrthoDB" id="3226at2759"/>
<keyword evidence="3" id="KW-0333">Golgi apparatus</keyword>
<reference evidence="4 5" key="1">
    <citation type="journal article" date="2014" name="Nat. Commun.">
        <title>Molecular traces of alternative social organization in a termite genome.</title>
        <authorList>
            <person name="Terrapon N."/>
            <person name="Li C."/>
            <person name="Robertson H.M."/>
            <person name="Ji L."/>
            <person name="Meng X."/>
            <person name="Booth W."/>
            <person name="Chen Z."/>
            <person name="Childers C.P."/>
            <person name="Glastad K.M."/>
            <person name="Gokhale K."/>
            <person name="Gowin J."/>
            <person name="Gronenberg W."/>
            <person name="Hermansen R.A."/>
            <person name="Hu H."/>
            <person name="Hunt B.G."/>
            <person name="Huylmans A.K."/>
            <person name="Khalil S.M."/>
            <person name="Mitchell R.D."/>
            <person name="Munoz-Torres M.C."/>
            <person name="Mustard J.A."/>
            <person name="Pan H."/>
            <person name="Reese J.T."/>
            <person name="Scharf M.E."/>
            <person name="Sun F."/>
            <person name="Vogel H."/>
            <person name="Xiao J."/>
            <person name="Yang W."/>
            <person name="Yang Z."/>
            <person name="Yang Z."/>
            <person name="Zhou J."/>
            <person name="Zhu J."/>
            <person name="Brent C.S."/>
            <person name="Elsik C.G."/>
            <person name="Goodisman M.A."/>
            <person name="Liberles D.A."/>
            <person name="Roe R.M."/>
            <person name="Vargo E.L."/>
            <person name="Vilcinskas A."/>
            <person name="Wang J."/>
            <person name="Bornberg-Bauer E."/>
            <person name="Korb J."/>
            <person name="Zhang G."/>
            <person name="Liebig J."/>
        </authorList>
    </citation>
    <scope>NUCLEOTIDE SEQUENCE [LARGE SCALE GENOMIC DNA]</scope>
    <source>
        <tissue evidence="4">Whole organism</tissue>
    </source>
</reference>
<comment type="subcellular location">
    <subcellularLocation>
        <location evidence="3">Golgi apparatus</location>
        <location evidence="3">Golgi stack membrane</location>
        <topology evidence="3">Single-pass type II membrane protein</topology>
    </subcellularLocation>
</comment>
<organism evidence="4 5">
    <name type="scientific">Zootermopsis nevadensis</name>
    <name type="common">Dampwood termite</name>
    <dbReference type="NCBI Taxonomy" id="136037"/>
    <lineage>
        <taxon>Eukaryota</taxon>
        <taxon>Metazoa</taxon>
        <taxon>Ecdysozoa</taxon>
        <taxon>Arthropoda</taxon>
        <taxon>Hexapoda</taxon>
        <taxon>Insecta</taxon>
        <taxon>Pterygota</taxon>
        <taxon>Neoptera</taxon>
        <taxon>Polyneoptera</taxon>
        <taxon>Dictyoptera</taxon>
        <taxon>Blattodea</taxon>
        <taxon>Blattoidea</taxon>
        <taxon>Termitoidae</taxon>
        <taxon>Termopsidae</taxon>
        <taxon>Zootermopsis</taxon>
    </lineage>
</organism>
<dbReference type="InParanoid" id="A0A067RP41"/>
<keyword evidence="3" id="KW-0325">Glycoprotein</keyword>
<dbReference type="eggNOG" id="ENOG502S316">
    <property type="taxonomic scope" value="Eukaryota"/>
</dbReference>
<keyword evidence="1 3" id="KW-0328">Glycosyltransferase</keyword>
<proteinExistence type="inferred from homology"/>
<gene>
    <name evidence="4" type="ORF">L798_02481</name>
</gene>
<dbReference type="AlphaFoldDB" id="A0A067RP41"/>
<name>A0A067RP41_ZOONE</name>
<comment type="pathway">
    <text evidence="3">Protein modification; protein glycosylation.</text>
</comment>
<keyword evidence="3" id="KW-0472">Membrane</keyword>
<dbReference type="UniPathway" id="UPA00378"/>
<dbReference type="STRING" id="136037.A0A067RP41"/>
<dbReference type="PANTHER" id="PTHR11927:SF9">
    <property type="entry name" value="L-FUCOSYLTRANSFERASE"/>
    <property type="match status" value="1"/>
</dbReference>
<dbReference type="GO" id="GO:0032580">
    <property type="term" value="C:Golgi cisterna membrane"/>
    <property type="evidence" value="ECO:0007669"/>
    <property type="project" value="UniProtKB-SubCell"/>
</dbReference>
<evidence type="ECO:0000256" key="1">
    <source>
        <dbReference type="ARBA" id="ARBA00022676"/>
    </source>
</evidence>
<dbReference type="CDD" id="cd11301">
    <property type="entry name" value="Fut1_Fut2_like"/>
    <property type="match status" value="1"/>
</dbReference>
<dbReference type="PANTHER" id="PTHR11927">
    <property type="entry name" value="GALACTOSIDE 2-L-FUCOSYLTRANSFERASE"/>
    <property type="match status" value="1"/>
</dbReference>
<keyword evidence="3" id="KW-1133">Transmembrane helix</keyword>
<dbReference type="GO" id="GO:0008107">
    <property type="term" value="F:galactoside 2-alpha-L-fucosyltransferase activity"/>
    <property type="evidence" value="ECO:0007669"/>
    <property type="project" value="InterPro"/>
</dbReference>
<evidence type="ECO:0000256" key="2">
    <source>
        <dbReference type="ARBA" id="ARBA00022679"/>
    </source>
</evidence>
<dbReference type="EC" id="2.4.1.-" evidence="3"/>